<dbReference type="PANTHER" id="PTHR10828:SF17">
    <property type="entry name" value="PROTEIN-TYROSINE-PHOSPHATASE"/>
    <property type="match status" value="1"/>
</dbReference>
<feature type="compositionally biased region" description="Low complexity" evidence="8">
    <location>
        <begin position="64"/>
        <end position="79"/>
    </location>
</feature>
<keyword evidence="4" id="KW-0378">Hydrolase</keyword>
<dbReference type="GO" id="GO:0051301">
    <property type="term" value="P:cell division"/>
    <property type="evidence" value="ECO:0007669"/>
    <property type="project" value="UniProtKB-KW"/>
</dbReference>
<proteinExistence type="inferred from homology"/>
<keyword evidence="3" id="KW-0132">Cell division</keyword>
<dbReference type="InterPro" id="IPR001763">
    <property type="entry name" value="Rhodanese-like_dom"/>
</dbReference>
<dbReference type="PANTHER" id="PTHR10828">
    <property type="entry name" value="M-PHASE INDUCER PHOSPHATASE DUAL SPECIFICITY PHOSPHATASE CDC25"/>
    <property type="match status" value="1"/>
</dbReference>
<evidence type="ECO:0000256" key="5">
    <source>
        <dbReference type="ARBA" id="ARBA00022912"/>
    </source>
</evidence>
<evidence type="ECO:0000256" key="8">
    <source>
        <dbReference type="SAM" id="MobiDB-lite"/>
    </source>
</evidence>
<dbReference type="InterPro" id="IPR036873">
    <property type="entry name" value="Rhodanese-like_dom_sf"/>
</dbReference>
<evidence type="ECO:0000313" key="11">
    <source>
        <dbReference type="Proteomes" id="UP000036403"/>
    </source>
</evidence>
<evidence type="ECO:0000259" key="9">
    <source>
        <dbReference type="PROSITE" id="PS50206"/>
    </source>
</evidence>
<evidence type="ECO:0000256" key="6">
    <source>
        <dbReference type="ARBA" id="ARBA00023306"/>
    </source>
</evidence>
<evidence type="ECO:0000256" key="7">
    <source>
        <dbReference type="ARBA" id="ARBA00051722"/>
    </source>
</evidence>
<keyword evidence="6" id="KW-0131">Cell cycle</keyword>
<dbReference type="GO" id="GO:0010971">
    <property type="term" value="P:positive regulation of G2/M transition of mitotic cell cycle"/>
    <property type="evidence" value="ECO:0007669"/>
    <property type="project" value="TreeGrafter"/>
</dbReference>
<accession>A0A0J7NLA9</accession>
<dbReference type="Gene3D" id="3.40.250.10">
    <property type="entry name" value="Rhodanese-like domain"/>
    <property type="match status" value="1"/>
</dbReference>
<dbReference type="FunFam" id="3.40.250.10:FF:000036">
    <property type="entry name" value="M-phase inducer phosphatase"/>
    <property type="match status" value="1"/>
</dbReference>
<keyword evidence="11" id="KW-1185">Reference proteome</keyword>
<feature type="region of interest" description="Disordered" evidence="8">
    <location>
        <begin position="178"/>
        <end position="209"/>
    </location>
</feature>
<gene>
    <name evidence="10" type="ORF">RF55_6652</name>
</gene>
<dbReference type="GO" id="GO:0110032">
    <property type="term" value="P:positive regulation of G2/MI transition of meiotic cell cycle"/>
    <property type="evidence" value="ECO:0007669"/>
    <property type="project" value="TreeGrafter"/>
</dbReference>
<dbReference type="SMART" id="SM00450">
    <property type="entry name" value="RHOD"/>
    <property type="match status" value="1"/>
</dbReference>
<comment type="catalytic activity">
    <reaction evidence="7">
        <text>O-phospho-L-tyrosyl-[protein] + H2O = L-tyrosyl-[protein] + phosphate</text>
        <dbReference type="Rhea" id="RHEA:10684"/>
        <dbReference type="Rhea" id="RHEA-COMP:10136"/>
        <dbReference type="Rhea" id="RHEA-COMP:20101"/>
        <dbReference type="ChEBI" id="CHEBI:15377"/>
        <dbReference type="ChEBI" id="CHEBI:43474"/>
        <dbReference type="ChEBI" id="CHEBI:46858"/>
        <dbReference type="ChEBI" id="CHEBI:61978"/>
        <dbReference type="EC" id="3.1.3.48"/>
    </reaction>
</comment>
<dbReference type="GO" id="GO:0005634">
    <property type="term" value="C:nucleus"/>
    <property type="evidence" value="ECO:0007669"/>
    <property type="project" value="TreeGrafter"/>
</dbReference>
<sequence>MTNADILDFRKNQHGQRKREYGCEDENKENYEATSSLYNPTPQKTCRTIVRRPLENRGLIGRGSRSLSTISTTSSTSSTSDKEEKRFYAATGTAAATRRMLYSPLQSPVLPNPRTSLLRDLKTTEPNFLRSLSSGYESMDDGLVNELVDMETMDDETQLPSDLSKLLSGDIVAPETTMDCDVSTTPEWSSRSNRSSRKPSTREWSIQRGIHKHLEISTKSSPLSKSPSLSKIRTCLFRSPTTTCSRRLMRTFSYDENVSPTRFCIETEISPHSVRSSCKRPPDELPEDEMSILKKSRRSNSLCLRTTPARSALLASPSIRPVKLGLQRSLSETETHTNIKWAVHRSVTDTDLIGDFSKPCILPVTMGHHPDLKTITSDTLAALLRGEFADRVGSYRIIDCRYPYEYEGGHIAGSLNLYDQGLIAQSLLEPITSTVPKIQTDVEKRDILIFHCEFSWERGPNLSRLLRRMDREFNQERYPTLFYPEIYLLQGGYEKFYGEQKEFCLPQDYKPMRHPNHDSEFRFFRSKSKSWQGDKQGPKGTSQTVRTHLKRLGF</sequence>
<comment type="caution">
    <text evidence="10">The sequence shown here is derived from an EMBL/GenBank/DDBJ whole genome shotgun (WGS) entry which is preliminary data.</text>
</comment>
<organism evidence="10 11">
    <name type="scientific">Lasius niger</name>
    <name type="common">Black garden ant</name>
    <dbReference type="NCBI Taxonomy" id="67767"/>
    <lineage>
        <taxon>Eukaryota</taxon>
        <taxon>Metazoa</taxon>
        <taxon>Ecdysozoa</taxon>
        <taxon>Arthropoda</taxon>
        <taxon>Hexapoda</taxon>
        <taxon>Insecta</taxon>
        <taxon>Pterygota</taxon>
        <taxon>Neoptera</taxon>
        <taxon>Endopterygota</taxon>
        <taxon>Hymenoptera</taxon>
        <taxon>Apocrita</taxon>
        <taxon>Aculeata</taxon>
        <taxon>Formicoidea</taxon>
        <taxon>Formicidae</taxon>
        <taxon>Formicinae</taxon>
        <taxon>Lasius</taxon>
        <taxon>Lasius</taxon>
    </lineage>
</organism>
<dbReference type="GO" id="GO:0010256">
    <property type="term" value="P:endomembrane system organization"/>
    <property type="evidence" value="ECO:0007669"/>
    <property type="project" value="UniProtKB-ARBA"/>
</dbReference>
<protein>
    <recommendedName>
        <fullName evidence="2">protein-tyrosine-phosphatase</fullName>
        <ecNumber evidence="2">3.1.3.48</ecNumber>
    </recommendedName>
</protein>
<dbReference type="GO" id="GO:0000086">
    <property type="term" value="P:G2/M transition of mitotic cell cycle"/>
    <property type="evidence" value="ECO:0007669"/>
    <property type="project" value="TreeGrafter"/>
</dbReference>
<dbReference type="Proteomes" id="UP000036403">
    <property type="component" value="Unassembled WGS sequence"/>
</dbReference>
<comment type="similarity">
    <text evidence="1">Belongs to the MPI phosphatase family.</text>
</comment>
<dbReference type="GO" id="GO:0004725">
    <property type="term" value="F:protein tyrosine phosphatase activity"/>
    <property type="evidence" value="ECO:0007669"/>
    <property type="project" value="UniProtKB-EC"/>
</dbReference>
<dbReference type="PROSITE" id="PS50206">
    <property type="entry name" value="RHODANESE_3"/>
    <property type="match status" value="1"/>
</dbReference>
<dbReference type="SUPFAM" id="SSF52821">
    <property type="entry name" value="Rhodanese/Cell cycle control phosphatase"/>
    <property type="match status" value="1"/>
</dbReference>
<dbReference type="STRING" id="67767.A0A0J7NLA9"/>
<dbReference type="GO" id="GO:0032502">
    <property type="term" value="P:developmental process"/>
    <property type="evidence" value="ECO:0007669"/>
    <property type="project" value="UniProtKB-ARBA"/>
</dbReference>
<dbReference type="CDD" id="cd01530">
    <property type="entry name" value="Cdc25"/>
    <property type="match status" value="1"/>
</dbReference>
<reference evidence="10 11" key="1">
    <citation type="submission" date="2015-04" db="EMBL/GenBank/DDBJ databases">
        <title>Lasius niger genome sequencing.</title>
        <authorList>
            <person name="Konorov E.A."/>
            <person name="Nikitin M.A."/>
            <person name="Kirill M.V."/>
            <person name="Chang P."/>
        </authorList>
    </citation>
    <scope>NUCLEOTIDE SEQUENCE [LARGE SCALE GENOMIC DNA]</scope>
    <source>
        <tissue evidence="10">Whole</tissue>
    </source>
</reference>
<keyword evidence="5" id="KW-0904">Protein phosphatase</keyword>
<dbReference type="GO" id="GO:0009794">
    <property type="term" value="P:regulation of mitotic cell cycle, embryonic"/>
    <property type="evidence" value="ECO:0007669"/>
    <property type="project" value="UniProtKB-ARBA"/>
</dbReference>
<dbReference type="OrthoDB" id="26523at2759"/>
<dbReference type="PaxDb" id="67767-A0A0J7NLA9"/>
<evidence type="ECO:0000313" key="10">
    <source>
        <dbReference type="EMBL" id="KMQ93255.1"/>
    </source>
</evidence>
<dbReference type="EMBL" id="LBMM01003677">
    <property type="protein sequence ID" value="KMQ93255.1"/>
    <property type="molecule type" value="Genomic_DNA"/>
</dbReference>
<feature type="region of interest" description="Disordered" evidence="8">
    <location>
        <begin position="1"/>
        <end position="27"/>
    </location>
</feature>
<feature type="region of interest" description="Disordered" evidence="8">
    <location>
        <begin position="57"/>
        <end position="85"/>
    </location>
</feature>
<evidence type="ECO:0000256" key="3">
    <source>
        <dbReference type="ARBA" id="ARBA00022618"/>
    </source>
</evidence>
<dbReference type="GO" id="GO:0005737">
    <property type="term" value="C:cytoplasm"/>
    <property type="evidence" value="ECO:0007669"/>
    <property type="project" value="TreeGrafter"/>
</dbReference>
<dbReference type="PRINTS" id="PR00716">
    <property type="entry name" value="MPIPHPHTASE"/>
</dbReference>
<dbReference type="EC" id="3.1.3.48" evidence="2"/>
<evidence type="ECO:0000256" key="4">
    <source>
        <dbReference type="ARBA" id="ARBA00022801"/>
    </source>
</evidence>
<dbReference type="AlphaFoldDB" id="A0A0J7NLA9"/>
<evidence type="ECO:0000256" key="2">
    <source>
        <dbReference type="ARBA" id="ARBA00013064"/>
    </source>
</evidence>
<dbReference type="Pfam" id="PF00581">
    <property type="entry name" value="Rhodanese"/>
    <property type="match status" value="1"/>
</dbReference>
<feature type="domain" description="Rhodanese" evidence="9">
    <location>
        <begin position="391"/>
        <end position="505"/>
    </location>
</feature>
<dbReference type="InterPro" id="IPR000751">
    <property type="entry name" value="MPI_Phosphatase"/>
</dbReference>
<evidence type="ECO:0000256" key="1">
    <source>
        <dbReference type="ARBA" id="ARBA00011065"/>
    </source>
</evidence>
<name>A0A0J7NLA9_LASNI</name>